<feature type="chain" id="PRO_5030694044" description="Invasion associated locus B family protein" evidence="1">
    <location>
        <begin position="18"/>
        <end position="231"/>
    </location>
</feature>
<keyword evidence="1" id="KW-0732">Signal</keyword>
<proteinExistence type="predicted"/>
<dbReference type="Proteomes" id="UP000589292">
    <property type="component" value="Unassembled WGS sequence"/>
</dbReference>
<organism evidence="2 3">
    <name type="scientific">Sphingomonas ursincola</name>
    <dbReference type="NCBI Taxonomy" id="56361"/>
    <lineage>
        <taxon>Bacteria</taxon>
        <taxon>Pseudomonadati</taxon>
        <taxon>Pseudomonadota</taxon>
        <taxon>Alphaproteobacteria</taxon>
        <taxon>Sphingomonadales</taxon>
        <taxon>Sphingomonadaceae</taxon>
        <taxon>Sphingomonas</taxon>
    </lineage>
</organism>
<dbReference type="Pfam" id="PF06776">
    <property type="entry name" value="IalB"/>
    <property type="match status" value="1"/>
</dbReference>
<sequence>MAIATVCLWAMDSPAAASISACATARSPPCGHGSRPSEESMIAMNLVFRSAALALAAALVSAPLAAQTAKPATPAAPAATAPAAPQAITPKMGTNGAKPWTAGCKGTGEQEICDAVQSLIDEGNNKEVIRVAIARQKTTGKTGLLVKVPLGVRLDTGALIQVDGDQTKAIDKIVFSRCLPEGCIGEKPLGPTDIANFKKAKKLELVFLDLEGKPIVINVVPTGLDAALTGF</sequence>
<dbReference type="InterPro" id="IPR010642">
    <property type="entry name" value="Invasion_prot_B"/>
</dbReference>
<keyword evidence="3" id="KW-1185">Reference proteome</keyword>
<dbReference type="AlphaFoldDB" id="A0A7V8RCE6"/>
<feature type="signal peptide" evidence="1">
    <location>
        <begin position="1"/>
        <end position="17"/>
    </location>
</feature>
<gene>
    <name evidence="2" type="ORF">FG486_06010</name>
</gene>
<name>A0A7V8RCE6_9SPHN</name>
<reference evidence="2 3" key="1">
    <citation type="journal article" date="1994" name="Int. J. Syst. Bacteriol.">
        <title>Phylogenetic positions of novel aerobic, bacteriochlorophyll a-containing bacteria and description of Roseococcus thiosulfatophilus gen. nov., sp. nov., Erythromicrobium ramosum gen. nov., sp. nov., and Erythrobacter litoralis sp. nov.</title>
        <authorList>
            <person name="Yurkov V."/>
            <person name="Stackebrandt E."/>
            <person name="Holmes A."/>
            <person name="Fuerst J.A."/>
            <person name="Hugenholtz P."/>
            <person name="Golecki J."/>
            <person name="Gad'on N."/>
            <person name="Gorlenko V.M."/>
            <person name="Kompantseva E.I."/>
            <person name="Drews G."/>
        </authorList>
    </citation>
    <scope>NUCLEOTIDE SEQUENCE [LARGE SCALE GENOMIC DNA]</scope>
    <source>
        <strain evidence="2 3">KR-99</strain>
    </source>
</reference>
<comment type="caution">
    <text evidence="2">The sequence shown here is derived from an EMBL/GenBank/DDBJ whole genome shotgun (WGS) entry which is preliminary data.</text>
</comment>
<evidence type="ECO:0000313" key="2">
    <source>
        <dbReference type="EMBL" id="MBA1373886.1"/>
    </source>
</evidence>
<dbReference type="Gene3D" id="2.60.40.1880">
    <property type="entry name" value="Invasion associated locus B (IalB) protein"/>
    <property type="match status" value="1"/>
</dbReference>
<accession>A0A7V8RCE6</accession>
<evidence type="ECO:0000313" key="3">
    <source>
        <dbReference type="Proteomes" id="UP000589292"/>
    </source>
</evidence>
<evidence type="ECO:0008006" key="4">
    <source>
        <dbReference type="Google" id="ProtNLM"/>
    </source>
</evidence>
<evidence type="ECO:0000256" key="1">
    <source>
        <dbReference type="SAM" id="SignalP"/>
    </source>
</evidence>
<dbReference type="InterPro" id="IPR038696">
    <property type="entry name" value="IalB_sf"/>
</dbReference>
<protein>
    <recommendedName>
        <fullName evidence="4">Invasion associated locus B family protein</fullName>
    </recommendedName>
</protein>
<dbReference type="EMBL" id="VDES01000001">
    <property type="protein sequence ID" value="MBA1373886.1"/>
    <property type="molecule type" value="Genomic_DNA"/>
</dbReference>